<evidence type="ECO:0000256" key="1">
    <source>
        <dbReference type="ARBA" id="ARBA00002591"/>
    </source>
</evidence>
<proteinExistence type="inferred from homology"/>
<comment type="caution">
    <text evidence="9">The sequence shown here is derived from an EMBL/GenBank/DDBJ whole genome shotgun (WGS) entry which is preliminary data.</text>
</comment>
<feature type="region of interest" description="Disordered" evidence="8">
    <location>
        <begin position="32"/>
        <end position="56"/>
    </location>
</feature>
<evidence type="ECO:0000313" key="9">
    <source>
        <dbReference type="EMBL" id="GEJ59181.1"/>
    </source>
</evidence>
<accession>A0A7I9VS93</accession>
<dbReference type="PANTHER" id="PTHR34933">
    <property type="entry name" value="FLAGELLAR L-RING PROTEIN"/>
    <property type="match status" value="1"/>
</dbReference>
<dbReference type="InterPro" id="IPR000527">
    <property type="entry name" value="Flag_Lring"/>
</dbReference>
<comment type="subunit">
    <text evidence="7">The basal body constitutes a major portion of the flagellar organelle and consists of four rings (L,P,S, and M) mounted on a central rod.</text>
</comment>
<dbReference type="GO" id="GO:0071973">
    <property type="term" value="P:bacterial-type flagellum-dependent cell motility"/>
    <property type="evidence" value="ECO:0007669"/>
    <property type="project" value="InterPro"/>
</dbReference>
<dbReference type="GO" id="GO:0009427">
    <property type="term" value="C:bacterial-type flagellum basal body, distal rod, L ring"/>
    <property type="evidence" value="ECO:0007669"/>
    <property type="project" value="InterPro"/>
</dbReference>
<evidence type="ECO:0000256" key="7">
    <source>
        <dbReference type="HAMAP-Rule" id="MF_00415"/>
    </source>
</evidence>
<keyword evidence="9" id="KW-0966">Cell projection</keyword>
<dbReference type="PANTHER" id="PTHR34933:SF1">
    <property type="entry name" value="FLAGELLAR L-RING PROTEIN"/>
    <property type="match status" value="1"/>
</dbReference>
<keyword evidence="9" id="KW-0282">Flagellum</keyword>
<evidence type="ECO:0000256" key="4">
    <source>
        <dbReference type="ARBA" id="ARBA00023136"/>
    </source>
</evidence>
<evidence type="ECO:0000256" key="2">
    <source>
        <dbReference type="ARBA" id="ARBA00006929"/>
    </source>
</evidence>
<dbReference type="PRINTS" id="PR01008">
    <property type="entry name" value="FLGLRINGFLGH"/>
</dbReference>
<dbReference type="RefSeq" id="WP_176068438.1">
    <property type="nucleotide sequence ID" value="NZ_BJTG01000011.1"/>
</dbReference>
<name>A0A7I9VS93_9BACT</name>
<dbReference type="GO" id="GO:0009279">
    <property type="term" value="C:cell outer membrane"/>
    <property type="evidence" value="ECO:0007669"/>
    <property type="project" value="UniProtKB-SubCell"/>
</dbReference>
<dbReference type="HAMAP" id="MF_00415">
    <property type="entry name" value="FlgH"/>
    <property type="match status" value="1"/>
</dbReference>
<evidence type="ECO:0000256" key="3">
    <source>
        <dbReference type="ARBA" id="ARBA00022729"/>
    </source>
</evidence>
<keyword evidence="6 7" id="KW-0998">Cell outer membrane</keyword>
<reference evidence="10" key="1">
    <citation type="journal article" date="2020" name="Appl. Environ. Microbiol.">
        <title>Diazotrophic Anaeromyxobacter Isolates from Soils.</title>
        <authorList>
            <person name="Masuda Y."/>
            <person name="Yamanaka H."/>
            <person name="Xu Z.X."/>
            <person name="Shiratori Y."/>
            <person name="Aono T."/>
            <person name="Amachi S."/>
            <person name="Senoo K."/>
            <person name="Itoh H."/>
        </authorList>
    </citation>
    <scope>NUCLEOTIDE SEQUENCE [LARGE SCALE GENOMIC DNA]</scope>
    <source>
        <strain evidence="10">R267</strain>
    </source>
</reference>
<comment type="function">
    <text evidence="1 7">Assembles around the rod to form the L-ring and probably protects the motor/basal body from shearing forces during rotation.</text>
</comment>
<comment type="similarity">
    <text evidence="2 7">Belongs to the FlgH family.</text>
</comment>
<dbReference type="Pfam" id="PF02107">
    <property type="entry name" value="FlgH"/>
    <property type="match status" value="1"/>
</dbReference>
<dbReference type="AlphaFoldDB" id="A0A7I9VS93"/>
<evidence type="ECO:0000313" key="10">
    <source>
        <dbReference type="Proteomes" id="UP000503640"/>
    </source>
</evidence>
<dbReference type="PROSITE" id="PS51257">
    <property type="entry name" value="PROKAR_LIPOPROTEIN"/>
    <property type="match status" value="1"/>
</dbReference>
<keyword evidence="10" id="KW-1185">Reference proteome</keyword>
<comment type="subcellular location">
    <subcellularLocation>
        <location evidence="7">Cell outer membrane</location>
        <topology evidence="7">Lipid-anchor</topology>
    </subcellularLocation>
    <subcellularLocation>
        <location evidence="7">Bacterial flagellum basal body</location>
    </subcellularLocation>
</comment>
<keyword evidence="3 7" id="KW-0732">Signal</keyword>
<protein>
    <recommendedName>
        <fullName evidence="7">Flagellar L-ring protein</fullName>
    </recommendedName>
    <alternativeName>
        <fullName evidence="7">Basal body L-ring protein</fullName>
    </alternativeName>
</protein>
<keyword evidence="9" id="KW-0969">Cilium</keyword>
<feature type="region of interest" description="Disordered" evidence="8">
    <location>
        <begin position="115"/>
        <end position="135"/>
    </location>
</feature>
<sequence length="227" mass="24706">MRRQLPAAALLAALAGCATSTHIEKYVPKHREYEPASASQRGDEAPSPGSLWRDGRSPAMLYTDARALRENDLVVVKVEEVADAKRSADTDVTHNSSATATAQFLSSLSDLTKGPQGGLKGGLDRRFQGTGSTGRTERLTATVPALVRKVLPNGNLFIEGHRVVLVNSEEQHFYISGVVRPIDIDQENSVKSSMIAEAEVEFTGRGILSDNQQQGWVAKHLGWLWPF</sequence>
<evidence type="ECO:0000256" key="6">
    <source>
        <dbReference type="ARBA" id="ARBA00023237"/>
    </source>
</evidence>
<gene>
    <name evidence="7 9" type="primary">flgH</name>
    <name evidence="9" type="ORF">AMYX_39220</name>
</gene>
<evidence type="ECO:0000256" key="8">
    <source>
        <dbReference type="SAM" id="MobiDB-lite"/>
    </source>
</evidence>
<keyword evidence="5 7" id="KW-0975">Bacterial flagellum</keyword>
<dbReference type="EMBL" id="BJTG01000011">
    <property type="protein sequence ID" value="GEJ59181.1"/>
    <property type="molecule type" value="Genomic_DNA"/>
</dbReference>
<organism evidence="9 10">
    <name type="scientific">Anaeromyxobacter diazotrophicus</name>
    <dbReference type="NCBI Taxonomy" id="2590199"/>
    <lineage>
        <taxon>Bacteria</taxon>
        <taxon>Pseudomonadati</taxon>
        <taxon>Myxococcota</taxon>
        <taxon>Myxococcia</taxon>
        <taxon>Myxococcales</taxon>
        <taxon>Cystobacterineae</taxon>
        <taxon>Anaeromyxobacteraceae</taxon>
        <taxon>Anaeromyxobacter</taxon>
    </lineage>
</organism>
<evidence type="ECO:0000256" key="5">
    <source>
        <dbReference type="ARBA" id="ARBA00023143"/>
    </source>
</evidence>
<keyword evidence="4 7" id="KW-0472">Membrane</keyword>
<keyword evidence="7" id="KW-0449">Lipoprotein</keyword>
<dbReference type="GO" id="GO:0003774">
    <property type="term" value="F:cytoskeletal motor activity"/>
    <property type="evidence" value="ECO:0007669"/>
    <property type="project" value="InterPro"/>
</dbReference>
<dbReference type="Proteomes" id="UP000503640">
    <property type="component" value="Unassembled WGS sequence"/>
</dbReference>